<evidence type="ECO:0000256" key="1">
    <source>
        <dbReference type="SAM" id="MobiDB-lite"/>
    </source>
</evidence>
<name>A0AAW0BHN0_9AGAR</name>
<evidence type="ECO:0000313" key="2">
    <source>
        <dbReference type="EMBL" id="KAK7025798.1"/>
    </source>
</evidence>
<evidence type="ECO:0000313" key="3">
    <source>
        <dbReference type="Proteomes" id="UP001362999"/>
    </source>
</evidence>
<accession>A0AAW0BHN0</accession>
<dbReference type="Proteomes" id="UP001362999">
    <property type="component" value="Unassembled WGS sequence"/>
</dbReference>
<reference evidence="2 3" key="1">
    <citation type="journal article" date="2024" name="J Genomics">
        <title>Draft genome sequencing and assembly of Favolaschia claudopus CIRM-BRFM 2984 isolated from oak limbs.</title>
        <authorList>
            <person name="Navarro D."/>
            <person name="Drula E."/>
            <person name="Chaduli D."/>
            <person name="Cazenave R."/>
            <person name="Ahrendt S."/>
            <person name="Wang J."/>
            <person name="Lipzen A."/>
            <person name="Daum C."/>
            <person name="Barry K."/>
            <person name="Grigoriev I.V."/>
            <person name="Favel A."/>
            <person name="Rosso M.N."/>
            <person name="Martin F."/>
        </authorList>
    </citation>
    <scope>NUCLEOTIDE SEQUENCE [LARGE SCALE GENOMIC DNA]</scope>
    <source>
        <strain evidence="2 3">CIRM-BRFM 2984</strain>
    </source>
</reference>
<gene>
    <name evidence="2" type="ORF">R3P38DRAFT_3193375</name>
</gene>
<dbReference type="EMBL" id="JAWWNJ010000033">
    <property type="protein sequence ID" value="KAK7025798.1"/>
    <property type="molecule type" value="Genomic_DNA"/>
</dbReference>
<protein>
    <submittedName>
        <fullName evidence="2">Uncharacterized protein</fullName>
    </submittedName>
</protein>
<keyword evidence="3" id="KW-1185">Reference proteome</keyword>
<feature type="compositionally biased region" description="Basic residues" evidence="1">
    <location>
        <begin position="61"/>
        <end position="75"/>
    </location>
</feature>
<comment type="caution">
    <text evidence="2">The sequence shown here is derived from an EMBL/GenBank/DDBJ whole genome shotgun (WGS) entry which is preliminary data.</text>
</comment>
<dbReference type="AlphaFoldDB" id="A0AAW0BHN0"/>
<proteinExistence type="predicted"/>
<feature type="compositionally biased region" description="Low complexity" evidence="1">
    <location>
        <begin position="136"/>
        <end position="151"/>
    </location>
</feature>
<feature type="region of interest" description="Disordered" evidence="1">
    <location>
        <begin position="136"/>
        <end position="172"/>
    </location>
</feature>
<feature type="region of interest" description="Disordered" evidence="1">
    <location>
        <begin position="19"/>
        <end position="85"/>
    </location>
</feature>
<organism evidence="2 3">
    <name type="scientific">Favolaschia claudopus</name>
    <dbReference type="NCBI Taxonomy" id="2862362"/>
    <lineage>
        <taxon>Eukaryota</taxon>
        <taxon>Fungi</taxon>
        <taxon>Dikarya</taxon>
        <taxon>Basidiomycota</taxon>
        <taxon>Agaricomycotina</taxon>
        <taxon>Agaricomycetes</taxon>
        <taxon>Agaricomycetidae</taxon>
        <taxon>Agaricales</taxon>
        <taxon>Marasmiineae</taxon>
        <taxon>Mycenaceae</taxon>
        <taxon>Favolaschia</taxon>
    </lineage>
</organism>
<sequence>MFFVDLPPILSIDRSISAATTATDSDDTRPRNRDTVGLTTPPPPSRVPKSSSLRPIPHPNHDHHCKPRKIRSRRRAPLDASSSSAFRRTVATNHACCARRSCGRDGNACAARAFTPAVERYPVVVTRNISVPAASAPTCASSTRSNAAANSGTRLSAGYSQPRALTPPHTRASIPPHSLFVERIPRQFPPFRHRGSVEFVPSDAETRPYARHLCFRSTPSTYPTIVLVHTYHQPYLHDLPCNFSSLI</sequence>